<proteinExistence type="predicted"/>
<keyword evidence="1" id="KW-1133">Transmembrane helix</keyword>
<protein>
    <submittedName>
        <fullName evidence="2">Uncharacterized protein</fullName>
    </submittedName>
</protein>
<evidence type="ECO:0000313" key="3">
    <source>
        <dbReference type="Proteomes" id="UP001321473"/>
    </source>
</evidence>
<name>A0AAQ4EXW3_AMBAM</name>
<evidence type="ECO:0000313" key="2">
    <source>
        <dbReference type="EMBL" id="KAK8779587.1"/>
    </source>
</evidence>
<dbReference type="AlphaFoldDB" id="A0AAQ4EXW3"/>
<gene>
    <name evidence="2" type="ORF">V5799_019074</name>
</gene>
<dbReference type="Proteomes" id="UP001321473">
    <property type="component" value="Unassembled WGS sequence"/>
</dbReference>
<keyword evidence="1" id="KW-0472">Membrane</keyword>
<dbReference type="EMBL" id="JARKHS020009653">
    <property type="protein sequence ID" value="KAK8779587.1"/>
    <property type="molecule type" value="Genomic_DNA"/>
</dbReference>
<organism evidence="2 3">
    <name type="scientific">Amblyomma americanum</name>
    <name type="common">Lone star tick</name>
    <dbReference type="NCBI Taxonomy" id="6943"/>
    <lineage>
        <taxon>Eukaryota</taxon>
        <taxon>Metazoa</taxon>
        <taxon>Ecdysozoa</taxon>
        <taxon>Arthropoda</taxon>
        <taxon>Chelicerata</taxon>
        <taxon>Arachnida</taxon>
        <taxon>Acari</taxon>
        <taxon>Parasitiformes</taxon>
        <taxon>Ixodida</taxon>
        <taxon>Ixodoidea</taxon>
        <taxon>Ixodidae</taxon>
        <taxon>Amblyomminae</taxon>
        <taxon>Amblyomma</taxon>
    </lineage>
</organism>
<sequence length="118" mass="12697">MGDESMVSGMSEGGPPGTAGAGVGAEGIMKKLSNYWFIVGSIPLVMFMLVCLPTVFYVKSISEYKNAYYCRSKACDTLAEVTKTAREAKPCDDYFGAVCPAAKAYTIKDIVKKDTILL</sequence>
<feature type="transmembrane region" description="Helical" evidence="1">
    <location>
        <begin position="35"/>
        <end position="58"/>
    </location>
</feature>
<comment type="caution">
    <text evidence="2">The sequence shown here is derived from an EMBL/GenBank/DDBJ whole genome shotgun (WGS) entry which is preliminary data.</text>
</comment>
<accession>A0AAQ4EXW3</accession>
<keyword evidence="1" id="KW-0812">Transmembrane</keyword>
<keyword evidence="3" id="KW-1185">Reference proteome</keyword>
<feature type="non-terminal residue" evidence="2">
    <location>
        <position position="118"/>
    </location>
</feature>
<reference evidence="2 3" key="1">
    <citation type="journal article" date="2023" name="Arcadia Sci">
        <title>De novo assembly of a long-read Amblyomma americanum tick genome.</title>
        <authorList>
            <person name="Chou S."/>
            <person name="Poskanzer K.E."/>
            <person name="Rollins M."/>
            <person name="Thuy-Boun P.S."/>
        </authorList>
    </citation>
    <scope>NUCLEOTIDE SEQUENCE [LARGE SCALE GENOMIC DNA]</scope>
    <source>
        <strain evidence="2">F_SG_1</strain>
        <tissue evidence="2">Salivary glands</tissue>
    </source>
</reference>
<evidence type="ECO:0000256" key="1">
    <source>
        <dbReference type="SAM" id="Phobius"/>
    </source>
</evidence>